<reference evidence="3" key="2">
    <citation type="submission" date="2008-08" db="EMBL/GenBank/DDBJ databases">
        <authorList>
            <consortium name="Diatom Consortium"/>
            <person name="Grigoriev I."/>
            <person name="Grimwood J."/>
            <person name="Kuo A."/>
            <person name="Otillar R.P."/>
            <person name="Salamov A."/>
            <person name="Detter J.C."/>
            <person name="Lindquist E."/>
            <person name="Shapiro H."/>
            <person name="Lucas S."/>
            <person name="Glavina del Rio T."/>
            <person name="Pitluck S."/>
            <person name="Rokhsar D."/>
            <person name="Bowler C."/>
        </authorList>
    </citation>
    <scope>GENOME REANNOTATION</scope>
    <source>
        <strain evidence="3">CCAP 1055/1</strain>
    </source>
</reference>
<dbReference type="HOGENOM" id="CLU_810048_0_0_1"/>
<sequence length="343" mass="38221">MAKPRRSSEKKSSKTVLAEDGISDNNIVSRSAEEVKEPQPPLPSITKTIDDERRITPREVRRKRREELRSKSTGVGLSIDANDSKIVNRKIVFGDLDDELPDSVEKPVEVSVALEPSKNASAVVAATHDEKDAESDDNKVEEMKSNVAKAIEIEERNRERATARHAAAVQKPKRKRRKEVSQVHASDNSENFDESFFAELDEKREEDRQSRKKAKEELPKGRHITFVVSGDEPEARKPYPAAHNIEVVVLNDNDSGLKSPIPDSPTKSESGTLLLYSRSVLADGSDGISAKQLQKAKKSGRKDAGNIHWKRSRKMNRLLVPGARSQKARLMGGRPAAHFVVEM</sequence>
<dbReference type="Proteomes" id="UP000000759">
    <property type="component" value="Chromosome 28"/>
</dbReference>
<dbReference type="GeneID" id="7199059"/>
<protein>
    <submittedName>
        <fullName evidence="2">Uncharacterized protein</fullName>
    </submittedName>
</protein>
<dbReference type="InParanoid" id="B7GDN7"/>
<feature type="compositionally biased region" description="Basic and acidic residues" evidence="1">
    <location>
        <begin position="1"/>
        <end position="12"/>
    </location>
</feature>
<feature type="compositionally biased region" description="Basic and acidic residues" evidence="1">
    <location>
        <begin position="127"/>
        <end position="142"/>
    </location>
</feature>
<dbReference type="PaxDb" id="2850-Phatr41234"/>
<feature type="compositionally biased region" description="Basic and acidic residues" evidence="1">
    <location>
        <begin position="200"/>
        <end position="220"/>
    </location>
</feature>
<name>B7GDN7_PHATC</name>
<dbReference type="AlphaFoldDB" id="B7GDN7"/>
<proteinExistence type="predicted"/>
<feature type="region of interest" description="Disordered" evidence="1">
    <location>
        <begin position="120"/>
        <end position="142"/>
    </location>
</feature>
<evidence type="ECO:0000256" key="1">
    <source>
        <dbReference type="SAM" id="MobiDB-lite"/>
    </source>
</evidence>
<dbReference type="KEGG" id="pti:PHATRDRAFT_41234"/>
<evidence type="ECO:0000313" key="3">
    <source>
        <dbReference type="Proteomes" id="UP000000759"/>
    </source>
</evidence>
<reference evidence="2 3" key="1">
    <citation type="journal article" date="2008" name="Nature">
        <title>The Phaeodactylum genome reveals the evolutionary history of diatom genomes.</title>
        <authorList>
            <person name="Bowler C."/>
            <person name="Allen A.E."/>
            <person name="Badger J.H."/>
            <person name="Grimwood J."/>
            <person name="Jabbari K."/>
            <person name="Kuo A."/>
            <person name="Maheswari U."/>
            <person name="Martens C."/>
            <person name="Maumus F."/>
            <person name="Otillar R.P."/>
            <person name="Rayko E."/>
            <person name="Salamov A."/>
            <person name="Vandepoele K."/>
            <person name="Beszteri B."/>
            <person name="Gruber A."/>
            <person name="Heijde M."/>
            <person name="Katinka M."/>
            <person name="Mock T."/>
            <person name="Valentin K."/>
            <person name="Verret F."/>
            <person name="Berges J.A."/>
            <person name="Brownlee C."/>
            <person name="Cadoret J.P."/>
            <person name="Chiovitti A."/>
            <person name="Choi C.J."/>
            <person name="Coesel S."/>
            <person name="De Martino A."/>
            <person name="Detter J.C."/>
            <person name="Durkin C."/>
            <person name="Falciatore A."/>
            <person name="Fournet J."/>
            <person name="Haruta M."/>
            <person name="Huysman M.J."/>
            <person name="Jenkins B.D."/>
            <person name="Jiroutova K."/>
            <person name="Jorgensen R.E."/>
            <person name="Joubert Y."/>
            <person name="Kaplan A."/>
            <person name="Kroger N."/>
            <person name="Kroth P.G."/>
            <person name="La Roche J."/>
            <person name="Lindquist E."/>
            <person name="Lommer M."/>
            <person name="Martin-Jezequel V."/>
            <person name="Lopez P.J."/>
            <person name="Lucas S."/>
            <person name="Mangogna M."/>
            <person name="McGinnis K."/>
            <person name="Medlin L.K."/>
            <person name="Montsant A."/>
            <person name="Oudot-Le Secq M.P."/>
            <person name="Napoli C."/>
            <person name="Obornik M."/>
            <person name="Parker M.S."/>
            <person name="Petit J.L."/>
            <person name="Porcel B.M."/>
            <person name="Poulsen N."/>
            <person name="Robison M."/>
            <person name="Rychlewski L."/>
            <person name="Rynearson T.A."/>
            <person name="Schmutz J."/>
            <person name="Shapiro H."/>
            <person name="Siaut M."/>
            <person name="Stanley M."/>
            <person name="Sussman M.R."/>
            <person name="Taylor A.R."/>
            <person name="Vardi A."/>
            <person name="von Dassow P."/>
            <person name="Vyverman W."/>
            <person name="Willis A."/>
            <person name="Wyrwicz L.S."/>
            <person name="Rokhsar D.S."/>
            <person name="Weissenbach J."/>
            <person name="Armbrust E.V."/>
            <person name="Green B.R."/>
            <person name="Van de Peer Y."/>
            <person name="Grigoriev I.V."/>
        </authorList>
    </citation>
    <scope>NUCLEOTIDE SEQUENCE [LARGE SCALE GENOMIC DNA]</scope>
    <source>
        <strain evidence="2 3">CCAP 1055/1</strain>
    </source>
</reference>
<keyword evidence="3" id="KW-1185">Reference proteome</keyword>
<gene>
    <name evidence="2" type="ORF">PHATRDRAFT_41234</name>
</gene>
<feature type="region of interest" description="Disordered" evidence="1">
    <location>
        <begin position="155"/>
        <end position="239"/>
    </location>
</feature>
<evidence type="ECO:0000313" key="2">
    <source>
        <dbReference type="EMBL" id="EEC43294.1"/>
    </source>
</evidence>
<accession>B7GDN7</accession>
<dbReference type="EMBL" id="CM000630">
    <property type="protein sequence ID" value="EEC43294.1"/>
    <property type="molecule type" value="Genomic_DNA"/>
</dbReference>
<feature type="region of interest" description="Disordered" evidence="1">
    <location>
        <begin position="1"/>
        <end position="73"/>
    </location>
</feature>
<organism evidence="2 3">
    <name type="scientific">Phaeodactylum tricornutum (strain CCAP 1055/1)</name>
    <dbReference type="NCBI Taxonomy" id="556484"/>
    <lineage>
        <taxon>Eukaryota</taxon>
        <taxon>Sar</taxon>
        <taxon>Stramenopiles</taxon>
        <taxon>Ochrophyta</taxon>
        <taxon>Bacillariophyta</taxon>
        <taxon>Bacillariophyceae</taxon>
        <taxon>Bacillariophycidae</taxon>
        <taxon>Naviculales</taxon>
        <taxon>Phaeodactylaceae</taxon>
        <taxon>Phaeodactylum</taxon>
    </lineage>
</organism>
<dbReference type="RefSeq" id="XP_002185162.1">
    <property type="nucleotide sequence ID" value="XM_002185126.1"/>
</dbReference>
<feature type="compositionally biased region" description="Basic and acidic residues" evidence="1">
    <location>
        <begin position="48"/>
        <end position="70"/>
    </location>
</feature>